<accession>A0A326UDV4</accession>
<protein>
    <submittedName>
        <fullName evidence="3">Competence protein CoiA-like protein</fullName>
    </submittedName>
</protein>
<reference evidence="3 4" key="1">
    <citation type="submission" date="2018-06" db="EMBL/GenBank/DDBJ databases">
        <title>Genomic Encyclopedia of Archaeal and Bacterial Type Strains, Phase II (KMG-II): from individual species to whole genera.</title>
        <authorList>
            <person name="Goeker M."/>
        </authorList>
    </citation>
    <scope>NUCLEOTIDE SEQUENCE [LARGE SCALE GENOMIC DNA]</scope>
    <source>
        <strain evidence="3 4">ATCC BAA-1881</strain>
    </source>
</reference>
<dbReference type="Pfam" id="PF25164">
    <property type="entry name" value="CoiA_N"/>
    <property type="match status" value="1"/>
</dbReference>
<comment type="caution">
    <text evidence="3">The sequence shown here is derived from an EMBL/GenBank/DDBJ whole genome shotgun (WGS) entry which is preliminary data.</text>
</comment>
<dbReference type="RefSeq" id="WP_111317816.1">
    <property type="nucleotide sequence ID" value="NZ_BIFX01000001.1"/>
</dbReference>
<keyword evidence="4" id="KW-1185">Reference proteome</keyword>
<dbReference type="AlphaFoldDB" id="A0A326UDV4"/>
<gene>
    <name evidence="3" type="ORF">EI42_00201</name>
</gene>
<dbReference type="EMBL" id="QKUF01000001">
    <property type="protein sequence ID" value="PZW36031.1"/>
    <property type="molecule type" value="Genomic_DNA"/>
</dbReference>
<feature type="domain" description="Competence protein CoiA-like N-terminal" evidence="2">
    <location>
        <begin position="18"/>
        <end position="62"/>
    </location>
</feature>
<name>A0A326UDV4_THEHA</name>
<feature type="domain" description="Competence protein CoiA nuclease-like" evidence="1">
    <location>
        <begin position="68"/>
        <end position="160"/>
    </location>
</feature>
<dbReference type="InterPro" id="IPR057253">
    <property type="entry name" value="CoiA-like_N"/>
</dbReference>
<evidence type="ECO:0000259" key="2">
    <source>
        <dbReference type="Pfam" id="PF25164"/>
    </source>
</evidence>
<evidence type="ECO:0000313" key="4">
    <source>
        <dbReference type="Proteomes" id="UP000248806"/>
    </source>
</evidence>
<proteinExistence type="predicted"/>
<evidence type="ECO:0000259" key="1">
    <source>
        <dbReference type="Pfam" id="PF06054"/>
    </source>
</evidence>
<dbReference type="InterPro" id="IPR010330">
    <property type="entry name" value="CoiA_nuc"/>
</dbReference>
<sequence length="347" mass="40522">MLVACGPDGQRLTAREISPTQLREWSHARLLTCPNCHALVHLRGGAEKRRQLHFAHQKGECAWSTEPESERHAQGKVTLAHWLQQQYPAATITLEQRLPEPNRIADIFVAHPDGTQWAIEFQCAHLERERWQKRHIAYRRAGIIDIWIIGNNRRNKHEAFLEAIFSHTHELLFLDPLVTPACSWLRWPVSPELIQDRQLLNYDGAHATLTAPLNEFRLIQEGSLRHPIRDEIDERARLLRLMHARFDPRLLLAYLRSRVEQDVLTDVLRPLLKAYLLDPHLLQRYNYGRGRLTPAEQERIDRARDWLVSLDAKGYTRERLRALVREIPFVNAYAAFATYFELLLSLP</sequence>
<dbReference type="OrthoDB" id="141332at2"/>
<dbReference type="Pfam" id="PF06054">
    <property type="entry name" value="CoiA_nuc"/>
    <property type="match status" value="1"/>
</dbReference>
<organism evidence="3 4">
    <name type="scientific">Thermosporothrix hazakensis</name>
    <dbReference type="NCBI Taxonomy" id="644383"/>
    <lineage>
        <taxon>Bacteria</taxon>
        <taxon>Bacillati</taxon>
        <taxon>Chloroflexota</taxon>
        <taxon>Ktedonobacteria</taxon>
        <taxon>Ktedonobacterales</taxon>
        <taxon>Thermosporotrichaceae</taxon>
        <taxon>Thermosporothrix</taxon>
    </lineage>
</organism>
<evidence type="ECO:0000313" key="3">
    <source>
        <dbReference type="EMBL" id="PZW36031.1"/>
    </source>
</evidence>
<dbReference type="Proteomes" id="UP000248806">
    <property type="component" value="Unassembled WGS sequence"/>
</dbReference>